<accession>A0A0R2NLD1</accession>
<dbReference type="PRINTS" id="PR00413">
    <property type="entry name" value="HADHALOGNASE"/>
</dbReference>
<keyword evidence="2" id="KW-1185">Reference proteome</keyword>
<dbReference type="GO" id="GO:0008253">
    <property type="term" value="F:5'-nucleotidase activity"/>
    <property type="evidence" value="ECO:0007669"/>
    <property type="project" value="InterPro"/>
</dbReference>
<name>A0A0R2NLD1_9LACO</name>
<evidence type="ECO:0000313" key="2">
    <source>
        <dbReference type="Proteomes" id="UP000050920"/>
    </source>
</evidence>
<dbReference type="PANTHER" id="PTHR47478:SF1">
    <property type="entry name" value="PYRIMIDINE 5'-NUCLEOTIDASE YJJG"/>
    <property type="match status" value="1"/>
</dbReference>
<organism evidence="1 2">
    <name type="scientific">Lactiplantibacillus fabifermentans DSM 21115</name>
    <dbReference type="NCBI Taxonomy" id="1413187"/>
    <lineage>
        <taxon>Bacteria</taxon>
        <taxon>Bacillati</taxon>
        <taxon>Bacillota</taxon>
        <taxon>Bacilli</taxon>
        <taxon>Lactobacillales</taxon>
        <taxon>Lactobacillaceae</taxon>
        <taxon>Lactiplantibacillus</taxon>
    </lineage>
</organism>
<dbReference type="NCBIfam" id="TIGR02254">
    <property type="entry name" value="YjjG_YfnB"/>
    <property type="match status" value="1"/>
</dbReference>
<evidence type="ECO:0000313" key="1">
    <source>
        <dbReference type="EMBL" id="KRO26552.1"/>
    </source>
</evidence>
<dbReference type="InterPro" id="IPR006439">
    <property type="entry name" value="HAD-SF_hydro_IA"/>
</dbReference>
<dbReference type="InterPro" id="IPR023198">
    <property type="entry name" value="PGP-like_dom2"/>
</dbReference>
<dbReference type="Pfam" id="PF13419">
    <property type="entry name" value="HAD_2"/>
    <property type="match status" value="1"/>
</dbReference>
<dbReference type="InterPro" id="IPR023214">
    <property type="entry name" value="HAD_sf"/>
</dbReference>
<protein>
    <submittedName>
        <fullName evidence="1">HAD-superfamily hydrolase</fullName>
    </submittedName>
</protein>
<dbReference type="SFLD" id="SFLDS00003">
    <property type="entry name" value="Haloacid_Dehalogenase"/>
    <property type="match status" value="1"/>
</dbReference>
<proteinExistence type="predicted"/>
<dbReference type="InterPro" id="IPR011951">
    <property type="entry name" value="HAD-SF_hydro_IA_YjjG/PynA"/>
</dbReference>
<dbReference type="SFLD" id="SFLDG01129">
    <property type="entry name" value="C1.5:_HAD__Beta-PGM__Phosphata"/>
    <property type="match status" value="1"/>
</dbReference>
<dbReference type="NCBIfam" id="TIGR01549">
    <property type="entry name" value="HAD-SF-IA-v1"/>
    <property type="match status" value="1"/>
</dbReference>
<dbReference type="PANTHER" id="PTHR47478">
    <property type="match status" value="1"/>
</dbReference>
<dbReference type="Gene3D" id="3.40.50.1000">
    <property type="entry name" value="HAD superfamily/HAD-like"/>
    <property type="match status" value="1"/>
</dbReference>
<gene>
    <name evidence="1" type="ORF">DY78_GL000816</name>
</gene>
<dbReference type="AlphaFoldDB" id="A0A0R2NLD1"/>
<dbReference type="InterPro" id="IPR041492">
    <property type="entry name" value="HAD_2"/>
</dbReference>
<dbReference type="SUPFAM" id="SSF56784">
    <property type="entry name" value="HAD-like"/>
    <property type="match status" value="1"/>
</dbReference>
<dbReference type="Gene3D" id="1.10.150.240">
    <property type="entry name" value="Putative phosphatase, domain 2"/>
    <property type="match status" value="1"/>
</dbReference>
<reference evidence="1 2" key="1">
    <citation type="journal article" date="2015" name="Genome Announc.">
        <title>Expanding the biotechnology potential of lactobacilli through comparative genomics of 213 strains and associated genera.</title>
        <authorList>
            <person name="Sun Z."/>
            <person name="Harris H.M."/>
            <person name="McCann A."/>
            <person name="Guo C."/>
            <person name="Argimon S."/>
            <person name="Zhang W."/>
            <person name="Yang X."/>
            <person name="Jeffery I.B."/>
            <person name="Cooney J.C."/>
            <person name="Kagawa T.F."/>
            <person name="Liu W."/>
            <person name="Song Y."/>
            <person name="Salvetti E."/>
            <person name="Wrobel A."/>
            <person name="Rasinkangas P."/>
            <person name="Parkhill J."/>
            <person name="Rea M.C."/>
            <person name="O'Sullivan O."/>
            <person name="Ritari J."/>
            <person name="Douillard F.P."/>
            <person name="Paul Ross R."/>
            <person name="Yang R."/>
            <person name="Briner A.E."/>
            <person name="Felis G.E."/>
            <person name="de Vos W.M."/>
            <person name="Barrangou R."/>
            <person name="Klaenhammer T.R."/>
            <person name="Caufield P.W."/>
            <person name="Cui Y."/>
            <person name="Zhang H."/>
            <person name="O'Toole P.W."/>
        </authorList>
    </citation>
    <scope>NUCLEOTIDE SEQUENCE [LARGE SCALE GENOMIC DNA]</scope>
    <source>
        <strain evidence="1 2">DSM 21115</strain>
    </source>
</reference>
<sequence>MRQFAIFDLDDTLLDFTRGEKEGITAILKKYGVTDLDHGLQVYLAHNHDVWHQIEQGADRDALLNSRFQVVFARLGITVDGVALQQEYLNLVAHNFYTVPGAADLLAHLHQAGVHLIVGTNGTKATQMNRVIGAHLDQYFDQVYISESVGYPKPDARFFETIFSHNPDMTTTNTVMVGDSLQSDILGAQHAGLDSIWYNPKHLPLTTNLQPIANVDNFKAIQNLILA</sequence>
<dbReference type="InterPro" id="IPR036412">
    <property type="entry name" value="HAD-like_sf"/>
</dbReference>
<comment type="caution">
    <text evidence="1">The sequence shown here is derived from an EMBL/GenBank/DDBJ whole genome shotgun (WGS) entry which is preliminary data.</text>
</comment>
<dbReference type="InterPro" id="IPR052550">
    <property type="entry name" value="Pyrimidine_5'-ntase_YjjG"/>
</dbReference>
<dbReference type="RefSeq" id="WP_024625511.1">
    <property type="nucleotide sequence ID" value="NZ_AYGX02000122.1"/>
</dbReference>
<keyword evidence="1" id="KW-0378">Hydrolase</keyword>
<dbReference type="Proteomes" id="UP000050920">
    <property type="component" value="Unassembled WGS sequence"/>
</dbReference>
<dbReference type="EMBL" id="AYGX02000122">
    <property type="protein sequence ID" value="KRO26552.1"/>
    <property type="molecule type" value="Genomic_DNA"/>
</dbReference>